<evidence type="ECO:0000256" key="4">
    <source>
        <dbReference type="ARBA" id="ARBA00022980"/>
    </source>
</evidence>
<accession>A0A3M7D3Z7</accession>
<name>A0A3M7D3Z7_HORWE</name>
<proteinExistence type="inferred from homology"/>
<comment type="caution">
    <text evidence="9">The sequence shown here is derived from an EMBL/GenBank/DDBJ whole genome shotgun (WGS) entry which is preliminary data.</text>
</comment>
<keyword evidence="5" id="KW-0496">Mitochondrion</keyword>
<evidence type="ECO:0000256" key="2">
    <source>
        <dbReference type="ARBA" id="ARBA00009863"/>
    </source>
</evidence>
<keyword evidence="3" id="KW-0809">Transit peptide</keyword>
<gene>
    <name evidence="9" type="ORF">D0865_02266</name>
</gene>
<dbReference type="PANTHER" id="PTHR12810">
    <property type="entry name" value="MITOCHONDRIAL 28S RIBOSOMAL PROTEIN S29"/>
    <property type="match status" value="1"/>
</dbReference>
<evidence type="ECO:0000313" key="9">
    <source>
        <dbReference type="EMBL" id="RMY59075.1"/>
    </source>
</evidence>
<organism evidence="9 10">
    <name type="scientific">Hortaea werneckii</name>
    <name type="common">Black yeast</name>
    <name type="synonym">Cladosporium werneckii</name>
    <dbReference type="NCBI Taxonomy" id="91943"/>
    <lineage>
        <taxon>Eukaryota</taxon>
        <taxon>Fungi</taxon>
        <taxon>Dikarya</taxon>
        <taxon>Ascomycota</taxon>
        <taxon>Pezizomycotina</taxon>
        <taxon>Dothideomycetes</taxon>
        <taxon>Dothideomycetidae</taxon>
        <taxon>Mycosphaerellales</taxon>
        <taxon>Teratosphaeriaceae</taxon>
        <taxon>Hortaea</taxon>
    </lineage>
</organism>
<evidence type="ECO:0000256" key="6">
    <source>
        <dbReference type="ARBA" id="ARBA00023274"/>
    </source>
</evidence>
<dbReference type="Proteomes" id="UP000270230">
    <property type="component" value="Unassembled WGS sequence"/>
</dbReference>
<feature type="region of interest" description="Disordered" evidence="8">
    <location>
        <begin position="36"/>
        <end position="80"/>
    </location>
</feature>
<dbReference type="AlphaFoldDB" id="A0A3M7D3Z7"/>
<evidence type="ECO:0000256" key="5">
    <source>
        <dbReference type="ARBA" id="ARBA00023128"/>
    </source>
</evidence>
<protein>
    <recommendedName>
        <fullName evidence="7">Small ribosomal subunit protein mS29</fullName>
    </recommendedName>
</protein>
<keyword evidence="4" id="KW-0689">Ribosomal protein</keyword>
<evidence type="ECO:0000256" key="7">
    <source>
        <dbReference type="ARBA" id="ARBA00035140"/>
    </source>
</evidence>
<reference evidence="9 10" key="1">
    <citation type="journal article" date="2018" name="BMC Genomics">
        <title>Genomic evidence for intraspecific hybridization in a clonal and extremely halotolerant yeast.</title>
        <authorList>
            <person name="Gostincar C."/>
            <person name="Stajich J.E."/>
            <person name="Zupancic J."/>
            <person name="Zalar P."/>
            <person name="Gunde-Cimerman N."/>
        </authorList>
    </citation>
    <scope>NUCLEOTIDE SEQUENCE [LARGE SCALE GENOMIC DNA]</scope>
    <source>
        <strain evidence="9 10">EXF-151</strain>
    </source>
</reference>
<evidence type="ECO:0000256" key="3">
    <source>
        <dbReference type="ARBA" id="ARBA00022946"/>
    </source>
</evidence>
<evidence type="ECO:0000313" key="10">
    <source>
        <dbReference type="Proteomes" id="UP000270230"/>
    </source>
</evidence>
<comment type="subcellular location">
    <subcellularLocation>
        <location evidence="1">Mitochondrion</location>
    </subcellularLocation>
</comment>
<evidence type="ECO:0000256" key="8">
    <source>
        <dbReference type="SAM" id="MobiDB-lite"/>
    </source>
</evidence>
<dbReference type="InterPro" id="IPR019368">
    <property type="entry name" value="Ribosomal_mS29"/>
</dbReference>
<comment type="similarity">
    <text evidence="2">Belongs to the mitochondrion-specific ribosomal protein mS29 family.</text>
</comment>
<dbReference type="PANTHER" id="PTHR12810:SF0">
    <property type="entry name" value="SMALL RIBOSOMAL SUBUNIT PROTEIN MS29"/>
    <property type="match status" value="1"/>
</dbReference>
<dbReference type="Pfam" id="PF10236">
    <property type="entry name" value="DAP3"/>
    <property type="match status" value="1"/>
</dbReference>
<dbReference type="OrthoDB" id="274828at2759"/>
<sequence length="551" mass="60552">MSSSTLCLRCLKRSLVPLESSLPPTAVQRAAFSTSPSLAVNPPKKKAVGAKPTARSGKSLKLAKNTRTATARPPAPGERKALRKRVVLSNTNALEVHGLQDLSKDSVSKLREYEGRVLGLSNDSVDALRALEAFKPNQGWSLFRRPATLVRKETVELAEMMSNVKETQKVDRRVLAGEKGSGKSVLQLQAMTMAYLQGWIVMHFPEAKEMTIAHEAYQPVKLEDGTTGYIQPQYTAHLLSNFAKANHGLLNNLRLSKEPKLPVPVQSNITLLRFVELGATDAELAWPVWQALWAELLAPSQPSKEGLHRPPIFVSLDGLEFIMRDSAYLSAEAQPVHAHDLLLARDFVNLLSGSTNLPNGGTVLAASSAGNRPSVPTLDFFLNRNHLEACNKTYKAIVDRLAQQIPKLKNPSELDLTELENPPNSLPPFFLSRLDDLETRLRNTKDVAQLSRMLSHRNPAVLQEWNPYLPIDSRVAETMKPSAGNKGNVVGTPVQKLAGLSKAEARGMMEYYAQSGMLRQTVTEGLVSERWSLSGEGVVGELEKGSVRARF</sequence>
<dbReference type="GO" id="GO:0005763">
    <property type="term" value="C:mitochondrial small ribosomal subunit"/>
    <property type="evidence" value="ECO:0007669"/>
    <property type="project" value="TreeGrafter"/>
</dbReference>
<keyword evidence="6" id="KW-0687">Ribonucleoprotein</keyword>
<dbReference type="EMBL" id="QWIN01000109">
    <property type="protein sequence ID" value="RMY59075.1"/>
    <property type="molecule type" value="Genomic_DNA"/>
</dbReference>
<dbReference type="GO" id="GO:0003735">
    <property type="term" value="F:structural constituent of ribosome"/>
    <property type="evidence" value="ECO:0007669"/>
    <property type="project" value="TreeGrafter"/>
</dbReference>
<evidence type="ECO:0000256" key="1">
    <source>
        <dbReference type="ARBA" id="ARBA00004173"/>
    </source>
</evidence>